<dbReference type="InterPro" id="IPR045882">
    <property type="entry name" value="GPT1/2"/>
</dbReference>
<proteinExistence type="predicted"/>
<feature type="compositionally biased region" description="Polar residues" evidence="1">
    <location>
        <begin position="226"/>
        <end position="239"/>
    </location>
</feature>
<accession>A0A6V7PD23</accession>
<dbReference type="PANTHER" id="PTHR33737:SF2">
    <property type="entry name" value="OS12G0102700 PROTEIN"/>
    <property type="match status" value="1"/>
</dbReference>
<feature type="region of interest" description="Disordered" evidence="1">
    <location>
        <begin position="304"/>
        <end position="326"/>
    </location>
</feature>
<feature type="region of interest" description="Disordered" evidence="1">
    <location>
        <begin position="1"/>
        <end position="29"/>
    </location>
</feature>
<feature type="compositionally biased region" description="Low complexity" evidence="1">
    <location>
        <begin position="346"/>
        <end position="356"/>
    </location>
</feature>
<evidence type="ECO:0000313" key="2">
    <source>
        <dbReference type="EMBL" id="CAD1828779.1"/>
    </source>
</evidence>
<feature type="compositionally biased region" description="Polar residues" evidence="1">
    <location>
        <begin position="365"/>
        <end position="387"/>
    </location>
</feature>
<dbReference type="EMBL" id="LR862147">
    <property type="protein sequence ID" value="CAD1828779.1"/>
    <property type="molecule type" value="Genomic_DNA"/>
</dbReference>
<feature type="region of interest" description="Disordered" evidence="1">
    <location>
        <begin position="445"/>
        <end position="479"/>
    </location>
</feature>
<dbReference type="PANTHER" id="PTHR33737">
    <property type="entry name" value="OS05G0121800 PROTEIN"/>
    <property type="match status" value="1"/>
</dbReference>
<protein>
    <submittedName>
        <fullName evidence="2">Uncharacterized protein</fullName>
    </submittedName>
</protein>
<name>A0A6V7PD23_ANACO</name>
<dbReference type="GO" id="GO:0008017">
    <property type="term" value="F:microtubule binding"/>
    <property type="evidence" value="ECO:0007669"/>
    <property type="project" value="InterPro"/>
</dbReference>
<organism evidence="2">
    <name type="scientific">Ananas comosus var. bracteatus</name>
    <name type="common">red pineapple</name>
    <dbReference type="NCBI Taxonomy" id="296719"/>
    <lineage>
        <taxon>Eukaryota</taxon>
        <taxon>Viridiplantae</taxon>
        <taxon>Streptophyta</taxon>
        <taxon>Embryophyta</taxon>
        <taxon>Tracheophyta</taxon>
        <taxon>Spermatophyta</taxon>
        <taxon>Magnoliopsida</taxon>
        <taxon>Liliopsida</taxon>
        <taxon>Poales</taxon>
        <taxon>Bromeliaceae</taxon>
        <taxon>Bromelioideae</taxon>
        <taxon>Ananas</taxon>
    </lineage>
</organism>
<feature type="region of interest" description="Disordered" evidence="1">
    <location>
        <begin position="346"/>
        <end position="389"/>
    </location>
</feature>
<feature type="compositionally biased region" description="Polar residues" evidence="1">
    <location>
        <begin position="141"/>
        <end position="151"/>
    </location>
</feature>
<feature type="region of interest" description="Disordered" evidence="1">
    <location>
        <begin position="226"/>
        <end position="263"/>
    </location>
</feature>
<evidence type="ECO:0000256" key="1">
    <source>
        <dbReference type="SAM" id="MobiDB-lite"/>
    </source>
</evidence>
<reference evidence="2" key="1">
    <citation type="submission" date="2020-07" db="EMBL/GenBank/DDBJ databases">
        <authorList>
            <person name="Lin J."/>
        </authorList>
    </citation>
    <scope>NUCLEOTIDE SEQUENCE</scope>
</reference>
<feature type="compositionally biased region" description="Basic and acidic residues" evidence="1">
    <location>
        <begin position="9"/>
        <end position="25"/>
    </location>
</feature>
<feature type="region of interest" description="Disordered" evidence="1">
    <location>
        <begin position="137"/>
        <end position="158"/>
    </location>
</feature>
<gene>
    <name evidence="2" type="ORF">CB5_LOCUS11990</name>
</gene>
<feature type="compositionally biased region" description="Polar residues" evidence="1">
    <location>
        <begin position="414"/>
        <end position="426"/>
    </location>
</feature>
<feature type="region of interest" description="Disordered" evidence="1">
    <location>
        <begin position="407"/>
        <end position="426"/>
    </location>
</feature>
<sequence>MEDPYPSASEERRAAAEDELRRLVSEDSGATPPMLRVAWRHSAERADPCGAVRSPDQLDNGADDGVDVAFTLLETIEERFPLLADPDLLYQMPVQDKCELIKEDCLADSAKGPVKCSIEDNFSELETFHAQEDQKLDKMSKQIQRVPQLSVSPERKKPKSRVLNTEELAIVNSTFKKAETSALPEIPEETRISSESILDIDNWALENPNLEVELFENVRASIQKSLGKSENTSNTTSCSLKKDQRALNASRLASREKVDRSSQNKIKLPVAVKQHGLSKQQPQNISKQTHAVLKVVGGVINRQPVNKTVNDSRKVTPKSTVPPKYSSGVVSRNVLLSTASSTTQSTIFTSSSDSITRFPPENTKKITTASRNTAHPSSGTANKKTPISSAMTSVSALSVSSAIKSSDRTESLDFGSSSPPSFLENNRLSSLGLQSTIDSTAIRGISEPAPKDVSIHGISEPAPKDVSIHGISEPAPKDEKSLVRNIDTVAPASQPPSFVKNTSGVSRPIEVDTVKPNKIQYSRSDSQKSTAALDNGCVQSLHQMVENRTKSSPNEKEGYIGKERMIAFPIKKENVPSDKSDGLIRAIQCEDLNKRAMAVELVREKVSSLSLLETKDL</sequence>
<dbReference type="AlphaFoldDB" id="A0A6V7PD23"/>
<feature type="compositionally biased region" description="Basic and acidic residues" evidence="1">
    <location>
        <begin position="253"/>
        <end position="262"/>
    </location>
</feature>